<dbReference type="EMBL" id="QMDX01000002">
    <property type="protein sequence ID" value="TSD15322.1"/>
    <property type="molecule type" value="Genomic_DNA"/>
</dbReference>
<proteinExistence type="predicted"/>
<dbReference type="PROSITE" id="PS51352">
    <property type="entry name" value="THIOREDOXIN_2"/>
    <property type="match status" value="1"/>
</dbReference>
<dbReference type="Pfam" id="PF00578">
    <property type="entry name" value="AhpC-TSA"/>
    <property type="match status" value="1"/>
</dbReference>
<dbReference type="InParanoid" id="A0A554ND59"/>
<keyword evidence="4" id="KW-1185">Reference proteome</keyword>
<organism evidence="3 4">
    <name type="scientific">Haloglomus irregulare</name>
    <dbReference type="NCBI Taxonomy" id="2234134"/>
    <lineage>
        <taxon>Archaea</taxon>
        <taxon>Methanobacteriati</taxon>
        <taxon>Methanobacteriota</taxon>
        <taxon>Stenosarchaea group</taxon>
        <taxon>Halobacteria</taxon>
        <taxon>Halobacteriales</taxon>
        <taxon>Natronomonadaceae</taxon>
        <taxon>Haloglomus</taxon>
    </lineage>
</organism>
<protein>
    <submittedName>
        <fullName evidence="3">Peroxiredoxin</fullName>
    </submittedName>
</protein>
<keyword evidence="1" id="KW-0676">Redox-active center</keyword>
<evidence type="ECO:0000313" key="3">
    <source>
        <dbReference type="EMBL" id="TSD15322.1"/>
    </source>
</evidence>
<name>A0A554ND59_9EURY</name>
<dbReference type="InterPro" id="IPR050455">
    <property type="entry name" value="Tpx_Peroxidase_subfamily"/>
</dbReference>
<dbReference type="InterPro" id="IPR036249">
    <property type="entry name" value="Thioredoxin-like_sf"/>
</dbReference>
<dbReference type="SUPFAM" id="SSF52833">
    <property type="entry name" value="Thioredoxin-like"/>
    <property type="match status" value="1"/>
</dbReference>
<evidence type="ECO:0000313" key="4">
    <source>
        <dbReference type="Proteomes" id="UP000319894"/>
    </source>
</evidence>
<dbReference type="Gene3D" id="3.40.30.10">
    <property type="entry name" value="Glutaredoxin"/>
    <property type="match status" value="1"/>
</dbReference>
<feature type="domain" description="Thioredoxin" evidence="2">
    <location>
        <begin position="2"/>
        <end position="167"/>
    </location>
</feature>
<dbReference type="InterPro" id="IPR000866">
    <property type="entry name" value="AhpC/TSA"/>
</dbReference>
<evidence type="ECO:0000256" key="1">
    <source>
        <dbReference type="ARBA" id="ARBA00023284"/>
    </source>
</evidence>
<comment type="caution">
    <text evidence="3">The sequence shown here is derived from an EMBL/GenBank/DDBJ whole genome shotgun (WGS) entry which is preliminary data.</text>
</comment>
<dbReference type="GO" id="GO:0016491">
    <property type="term" value="F:oxidoreductase activity"/>
    <property type="evidence" value="ECO:0007669"/>
    <property type="project" value="InterPro"/>
</dbReference>
<dbReference type="InterPro" id="IPR013766">
    <property type="entry name" value="Thioredoxin_domain"/>
</dbReference>
<dbReference type="PANTHER" id="PTHR43110:SF1">
    <property type="entry name" value="THIOL PEROXIDASE"/>
    <property type="match status" value="1"/>
</dbReference>
<dbReference type="GO" id="GO:0016209">
    <property type="term" value="F:antioxidant activity"/>
    <property type="evidence" value="ECO:0007669"/>
    <property type="project" value="InterPro"/>
</dbReference>
<dbReference type="RefSeq" id="WP_144261161.1">
    <property type="nucleotide sequence ID" value="NZ_QMDX01000002.1"/>
</dbReference>
<gene>
    <name evidence="3" type="ORF">DP107_05595</name>
</gene>
<dbReference type="OrthoDB" id="6924at2157"/>
<sequence>MIEPGDTVPDFTAPMATPENAAGQGEYTAADIASFSLSTALADGPVVLAFFPGAFSRTCTTELCQVRDWRAELAALDARVYGVSADTPWSLLAFIEEYGLDYPLLSGFNNTVIADYGMSLTEGPLAGLARRGVLVIDTNRTARYRWVGDDLRDLPDLTTVREALAAV</sequence>
<accession>A0A554ND59</accession>
<dbReference type="PANTHER" id="PTHR43110">
    <property type="entry name" value="THIOL PEROXIDASE"/>
    <property type="match status" value="1"/>
</dbReference>
<dbReference type="AlphaFoldDB" id="A0A554ND59"/>
<dbReference type="Proteomes" id="UP000319894">
    <property type="component" value="Unassembled WGS sequence"/>
</dbReference>
<reference evidence="3 4" key="1">
    <citation type="submission" date="2018-06" db="EMBL/GenBank/DDBJ databases">
        <title>Natronomonas sp. F16-60 a new haloarchaeon isolated from a solar saltern of Isla Cristina, Huelva, Spain.</title>
        <authorList>
            <person name="Duran-Viseras A."/>
            <person name="Sanchez-Porro C."/>
            <person name="Ventosa A."/>
        </authorList>
    </citation>
    <scope>NUCLEOTIDE SEQUENCE [LARGE SCALE GENOMIC DNA]</scope>
    <source>
        <strain evidence="3 4">F16-60</strain>
    </source>
</reference>
<evidence type="ECO:0000259" key="2">
    <source>
        <dbReference type="PROSITE" id="PS51352"/>
    </source>
</evidence>